<proteinExistence type="predicted"/>
<protein>
    <submittedName>
        <fullName evidence="2">Uncharacterized protein</fullName>
    </submittedName>
</protein>
<evidence type="ECO:0000256" key="1">
    <source>
        <dbReference type="SAM" id="MobiDB-lite"/>
    </source>
</evidence>
<evidence type="ECO:0000313" key="2">
    <source>
        <dbReference type="EMBL" id="KAK7095271.1"/>
    </source>
</evidence>
<gene>
    <name evidence="2" type="ORF">V1264_006702</name>
</gene>
<dbReference type="EMBL" id="JBAMIC010000018">
    <property type="protein sequence ID" value="KAK7095271.1"/>
    <property type="molecule type" value="Genomic_DNA"/>
</dbReference>
<organism evidence="2 3">
    <name type="scientific">Littorina saxatilis</name>
    <dbReference type="NCBI Taxonomy" id="31220"/>
    <lineage>
        <taxon>Eukaryota</taxon>
        <taxon>Metazoa</taxon>
        <taxon>Spiralia</taxon>
        <taxon>Lophotrochozoa</taxon>
        <taxon>Mollusca</taxon>
        <taxon>Gastropoda</taxon>
        <taxon>Caenogastropoda</taxon>
        <taxon>Littorinimorpha</taxon>
        <taxon>Littorinoidea</taxon>
        <taxon>Littorinidae</taxon>
        <taxon>Littorina</taxon>
    </lineage>
</organism>
<dbReference type="Proteomes" id="UP001374579">
    <property type="component" value="Unassembled WGS sequence"/>
</dbReference>
<reference evidence="2 3" key="1">
    <citation type="submission" date="2024-02" db="EMBL/GenBank/DDBJ databases">
        <title>Chromosome-scale genome assembly of the rough periwinkle Littorina saxatilis.</title>
        <authorList>
            <person name="De Jode A."/>
            <person name="Faria R."/>
            <person name="Formenti G."/>
            <person name="Sims Y."/>
            <person name="Smith T.P."/>
            <person name="Tracey A."/>
            <person name="Wood J.M.D."/>
            <person name="Zagrodzka Z.B."/>
            <person name="Johannesson K."/>
            <person name="Butlin R.K."/>
            <person name="Leder E.H."/>
        </authorList>
    </citation>
    <scope>NUCLEOTIDE SEQUENCE [LARGE SCALE GENOMIC DNA]</scope>
    <source>
        <strain evidence="2">Snail1</strain>
        <tissue evidence="2">Muscle</tissue>
    </source>
</reference>
<dbReference type="AlphaFoldDB" id="A0AAN9AYH2"/>
<feature type="region of interest" description="Disordered" evidence="1">
    <location>
        <begin position="1"/>
        <end position="20"/>
    </location>
</feature>
<accession>A0AAN9AYH2</accession>
<name>A0AAN9AYH2_9CAEN</name>
<keyword evidence="3" id="KW-1185">Reference proteome</keyword>
<sequence length="130" mass="15044">MASSEQRPAPRGHLLSQEQHMCRPPRAYIREIPPPGSNTRFQVASPVRKHSFFELKPPVPRALLAPARRKEPLPPLLSKTKKTTPKLLRSIAYQEHLRDVMHRVMSTTYSYKVKYPALQKPKDMYTCCPR</sequence>
<comment type="caution">
    <text evidence="2">The sequence shown here is derived from an EMBL/GenBank/DDBJ whole genome shotgun (WGS) entry which is preliminary data.</text>
</comment>
<evidence type="ECO:0000313" key="3">
    <source>
        <dbReference type="Proteomes" id="UP001374579"/>
    </source>
</evidence>